<protein>
    <submittedName>
        <fullName evidence="8">Methyl-accepting chemotaxis protein</fullName>
    </submittedName>
</protein>
<dbReference type="InterPro" id="IPR004090">
    <property type="entry name" value="Chemotax_Me-accpt_rcpt"/>
</dbReference>
<dbReference type="Proteomes" id="UP001238179">
    <property type="component" value="Chromosome"/>
</dbReference>
<keyword evidence="9" id="KW-1185">Reference proteome</keyword>
<keyword evidence="3" id="KW-0807">Transducer</keyword>
<gene>
    <name evidence="8" type="primary">mcp_3</name>
    <name evidence="8" type="ORF">METEAL_13930</name>
</gene>
<feature type="domain" description="HAMP" evidence="7">
    <location>
        <begin position="217"/>
        <end position="268"/>
    </location>
</feature>
<evidence type="ECO:0000256" key="5">
    <source>
        <dbReference type="SAM" id="Phobius"/>
    </source>
</evidence>
<dbReference type="SMART" id="SM00283">
    <property type="entry name" value="MA"/>
    <property type="match status" value="1"/>
</dbReference>
<evidence type="ECO:0000259" key="6">
    <source>
        <dbReference type="PROSITE" id="PS50111"/>
    </source>
</evidence>
<feature type="transmembrane region" description="Helical" evidence="5">
    <location>
        <begin position="12"/>
        <end position="33"/>
    </location>
</feature>
<dbReference type="InterPro" id="IPR004089">
    <property type="entry name" value="MCPsignal_dom"/>
</dbReference>
<dbReference type="GO" id="GO:0006935">
    <property type="term" value="P:chemotaxis"/>
    <property type="evidence" value="ECO:0007669"/>
    <property type="project" value="UniProtKB-KW"/>
</dbReference>
<accession>A0AA48GJD9</accession>
<evidence type="ECO:0000256" key="4">
    <source>
        <dbReference type="SAM" id="MobiDB-lite"/>
    </source>
</evidence>
<keyword evidence="1" id="KW-0145">Chemotaxis</keyword>
<sequence length="535" mass="56402">MTWYRNLKLATQLILAFTLVALVAVLVGLRGLGNTRTVAGMMKEMYDNNLISVSLVGKARSAGVMYARLVNNYYVAPDAEHRRTVGEGLAAAQANLFERIKEERATRMAPEEVALWASFDKIWGPYEEANKRFLALVDANKHAEASTFLFAEVRPKTLELDRTFKAIEEVNLQDAAATQKKSLEAVASIQNQTLALIALGFAVAVGLGLAVSSILRKQVGGELSEASDVARRVAAGDLSVDVNTAPGDTTSMMASIKDMVGRLSEVVGKVQEASNSMAGAAEQLSSTAQSISQGASEQAASVEETSASMEQMSASIAQTNDNARTTGGLATATAKDTVEGGQAVRETVGAMREIAQKIGIIDDIAYQTNLLALNAAIEAGRAGEHGRGFAVVAAEVRKLAERSQVAAEEISRLASGSVDLAERAGHLLGTIVPSIQKTSDLVSEIASASAEQNSGVGQINGAIAQISQAVAQNAAASEELASTAEEVTSNALELQNVMAFFRLKGGSAEPARRKAAALPRVRDARTFDEPGFARF</sequence>
<feature type="transmembrane region" description="Helical" evidence="5">
    <location>
        <begin position="194"/>
        <end position="215"/>
    </location>
</feature>
<comment type="similarity">
    <text evidence="2">Belongs to the methyl-accepting chemotaxis (MCP) protein family.</text>
</comment>
<dbReference type="SUPFAM" id="SSF58104">
    <property type="entry name" value="Methyl-accepting chemotaxis protein (MCP) signaling domain"/>
    <property type="match status" value="1"/>
</dbReference>
<feature type="region of interest" description="Disordered" evidence="4">
    <location>
        <begin position="284"/>
        <end position="307"/>
    </location>
</feature>
<organism evidence="8 9">
    <name type="scientific">Mesoterricola silvestris</name>
    <dbReference type="NCBI Taxonomy" id="2927979"/>
    <lineage>
        <taxon>Bacteria</taxon>
        <taxon>Pseudomonadati</taxon>
        <taxon>Acidobacteriota</taxon>
        <taxon>Holophagae</taxon>
        <taxon>Holophagales</taxon>
        <taxon>Holophagaceae</taxon>
        <taxon>Mesoterricola</taxon>
    </lineage>
</organism>
<dbReference type="PROSITE" id="PS50885">
    <property type="entry name" value="HAMP"/>
    <property type="match status" value="1"/>
</dbReference>
<evidence type="ECO:0000256" key="2">
    <source>
        <dbReference type="ARBA" id="ARBA00029447"/>
    </source>
</evidence>
<dbReference type="InterPro" id="IPR024478">
    <property type="entry name" value="HlyB_4HB_MCP"/>
</dbReference>
<proteinExistence type="inferred from homology"/>
<dbReference type="PROSITE" id="PS50111">
    <property type="entry name" value="CHEMOTAXIS_TRANSDUC_2"/>
    <property type="match status" value="1"/>
</dbReference>
<evidence type="ECO:0000313" key="9">
    <source>
        <dbReference type="Proteomes" id="UP001238179"/>
    </source>
</evidence>
<dbReference type="KEGG" id="msil:METEAL_13930"/>
<dbReference type="Pfam" id="PF12729">
    <property type="entry name" value="4HB_MCP_1"/>
    <property type="match status" value="1"/>
</dbReference>
<dbReference type="AlphaFoldDB" id="A0AA48GJD9"/>
<dbReference type="InterPro" id="IPR051310">
    <property type="entry name" value="MCP_chemotaxis"/>
</dbReference>
<dbReference type="PANTHER" id="PTHR43531:SF11">
    <property type="entry name" value="METHYL-ACCEPTING CHEMOTAXIS PROTEIN 3"/>
    <property type="match status" value="1"/>
</dbReference>
<dbReference type="GO" id="GO:0007165">
    <property type="term" value="P:signal transduction"/>
    <property type="evidence" value="ECO:0007669"/>
    <property type="project" value="UniProtKB-KW"/>
</dbReference>
<evidence type="ECO:0000256" key="3">
    <source>
        <dbReference type="PROSITE-ProRule" id="PRU00284"/>
    </source>
</evidence>
<reference evidence="9" key="1">
    <citation type="journal article" date="2023" name="Int. J. Syst. Evol. Microbiol.">
        <title>Mesoterricola silvestris gen. nov., sp. nov., Mesoterricola sediminis sp. nov., Geothrix oryzae sp. nov., Geothrix edaphica sp. nov., Geothrix rubra sp. nov., and Geothrix limicola sp. nov., six novel members of Acidobacteriota isolated from soils.</title>
        <authorList>
            <person name="Itoh H."/>
            <person name="Sugisawa Y."/>
            <person name="Mise K."/>
            <person name="Xu Z."/>
            <person name="Kuniyasu M."/>
            <person name="Ushijima N."/>
            <person name="Kawano K."/>
            <person name="Kobayashi E."/>
            <person name="Shiratori Y."/>
            <person name="Masuda Y."/>
            <person name="Senoo K."/>
        </authorList>
    </citation>
    <scope>NUCLEOTIDE SEQUENCE [LARGE SCALE GENOMIC DNA]</scope>
    <source>
        <strain evidence="9">W79</strain>
    </source>
</reference>
<dbReference type="GO" id="GO:0005886">
    <property type="term" value="C:plasma membrane"/>
    <property type="evidence" value="ECO:0007669"/>
    <property type="project" value="TreeGrafter"/>
</dbReference>
<keyword evidence="5" id="KW-0472">Membrane</keyword>
<dbReference type="Gene3D" id="1.10.287.950">
    <property type="entry name" value="Methyl-accepting chemotaxis protein"/>
    <property type="match status" value="1"/>
</dbReference>
<name>A0AA48GJD9_9BACT</name>
<evidence type="ECO:0000256" key="1">
    <source>
        <dbReference type="ARBA" id="ARBA00022500"/>
    </source>
</evidence>
<evidence type="ECO:0000259" key="7">
    <source>
        <dbReference type="PROSITE" id="PS50885"/>
    </source>
</evidence>
<dbReference type="EMBL" id="AP027080">
    <property type="protein sequence ID" value="BDU72219.1"/>
    <property type="molecule type" value="Genomic_DNA"/>
</dbReference>
<dbReference type="RefSeq" id="WP_316415131.1">
    <property type="nucleotide sequence ID" value="NZ_AP027080.1"/>
</dbReference>
<keyword evidence="5" id="KW-0812">Transmembrane</keyword>
<dbReference type="Pfam" id="PF00015">
    <property type="entry name" value="MCPsignal"/>
    <property type="match status" value="1"/>
</dbReference>
<dbReference type="PANTHER" id="PTHR43531">
    <property type="entry name" value="PROTEIN ICFG"/>
    <property type="match status" value="1"/>
</dbReference>
<keyword evidence="5" id="KW-1133">Transmembrane helix</keyword>
<evidence type="ECO:0000313" key="8">
    <source>
        <dbReference type="EMBL" id="BDU72219.1"/>
    </source>
</evidence>
<dbReference type="InterPro" id="IPR003660">
    <property type="entry name" value="HAMP_dom"/>
</dbReference>
<dbReference type="PRINTS" id="PR00260">
    <property type="entry name" value="CHEMTRNSDUCR"/>
</dbReference>
<feature type="domain" description="Methyl-accepting transducer" evidence="6">
    <location>
        <begin position="273"/>
        <end position="488"/>
    </location>
</feature>
<dbReference type="GO" id="GO:0004888">
    <property type="term" value="F:transmembrane signaling receptor activity"/>
    <property type="evidence" value="ECO:0007669"/>
    <property type="project" value="InterPro"/>
</dbReference>